<dbReference type="PANTHER" id="PTHR47969:SF3">
    <property type="entry name" value="KINESIN-LIKE PROTEIN KIN-4B"/>
    <property type="match status" value="1"/>
</dbReference>
<organism evidence="2 3">
    <name type="scientific">Morella rubra</name>
    <name type="common">Chinese bayberry</name>
    <dbReference type="NCBI Taxonomy" id="262757"/>
    <lineage>
        <taxon>Eukaryota</taxon>
        <taxon>Viridiplantae</taxon>
        <taxon>Streptophyta</taxon>
        <taxon>Embryophyta</taxon>
        <taxon>Tracheophyta</taxon>
        <taxon>Spermatophyta</taxon>
        <taxon>Magnoliopsida</taxon>
        <taxon>eudicotyledons</taxon>
        <taxon>Gunneridae</taxon>
        <taxon>Pentapetalae</taxon>
        <taxon>rosids</taxon>
        <taxon>fabids</taxon>
        <taxon>Fagales</taxon>
        <taxon>Myricaceae</taxon>
        <taxon>Morella</taxon>
    </lineage>
</organism>
<dbReference type="GO" id="GO:0005875">
    <property type="term" value="C:microtubule associated complex"/>
    <property type="evidence" value="ECO:0007669"/>
    <property type="project" value="TreeGrafter"/>
</dbReference>
<dbReference type="Proteomes" id="UP000516437">
    <property type="component" value="Chromosome 5"/>
</dbReference>
<feature type="coiled-coil region" evidence="1">
    <location>
        <begin position="5"/>
        <end position="128"/>
    </location>
</feature>
<evidence type="ECO:0000313" key="2">
    <source>
        <dbReference type="EMBL" id="KAB1214761.1"/>
    </source>
</evidence>
<evidence type="ECO:0000256" key="1">
    <source>
        <dbReference type="SAM" id="Coils"/>
    </source>
</evidence>
<keyword evidence="3" id="KW-1185">Reference proteome</keyword>
<dbReference type="InterPro" id="IPR027640">
    <property type="entry name" value="Kinesin-like_fam"/>
</dbReference>
<protein>
    <submittedName>
        <fullName evidence="2">Chromosome-associated kinesin KIF4A</fullName>
    </submittedName>
</protein>
<feature type="coiled-coil region" evidence="1">
    <location>
        <begin position="305"/>
        <end position="336"/>
    </location>
</feature>
<dbReference type="GO" id="GO:0007052">
    <property type="term" value="P:mitotic spindle organization"/>
    <property type="evidence" value="ECO:0007669"/>
    <property type="project" value="TreeGrafter"/>
</dbReference>
<reference evidence="2 3" key="1">
    <citation type="journal article" date="2019" name="Plant Biotechnol. J.">
        <title>The red bayberry genome and genetic basis of sex determination.</title>
        <authorList>
            <person name="Jia H.M."/>
            <person name="Jia H.J."/>
            <person name="Cai Q.L."/>
            <person name="Wang Y."/>
            <person name="Zhao H.B."/>
            <person name="Yang W.F."/>
            <person name="Wang G.Y."/>
            <person name="Li Y.H."/>
            <person name="Zhan D.L."/>
            <person name="Shen Y.T."/>
            <person name="Niu Q.F."/>
            <person name="Chang L."/>
            <person name="Qiu J."/>
            <person name="Zhao L."/>
            <person name="Xie H.B."/>
            <person name="Fu W.Y."/>
            <person name="Jin J."/>
            <person name="Li X.W."/>
            <person name="Jiao Y."/>
            <person name="Zhou C.C."/>
            <person name="Tu T."/>
            <person name="Chai C.Y."/>
            <person name="Gao J.L."/>
            <person name="Fan L.J."/>
            <person name="van de Weg E."/>
            <person name="Wang J.Y."/>
            <person name="Gao Z.S."/>
        </authorList>
    </citation>
    <scope>NUCLEOTIDE SEQUENCE [LARGE SCALE GENOMIC DNA]</scope>
    <source>
        <tissue evidence="2">Leaves</tissue>
    </source>
</reference>
<dbReference type="EMBL" id="RXIC02000023">
    <property type="protein sequence ID" value="KAB1214761.1"/>
    <property type="molecule type" value="Genomic_DNA"/>
</dbReference>
<evidence type="ECO:0000313" key="3">
    <source>
        <dbReference type="Proteomes" id="UP000516437"/>
    </source>
</evidence>
<accession>A0A6A1VPF2</accession>
<dbReference type="GO" id="GO:0007018">
    <property type="term" value="P:microtubule-based movement"/>
    <property type="evidence" value="ECO:0007669"/>
    <property type="project" value="InterPro"/>
</dbReference>
<keyword evidence="1" id="KW-0175">Coiled coil</keyword>
<dbReference type="GO" id="GO:0003777">
    <property type="term" value="F:microtubule motor activity"/>
    <property type="evidence" value="ECO:0007669"/>
    <property type="project" value="InterPro"/>
</dbReference>
<dbReference type="GO" id="GO:0051231">
    <property type="term" value="P:spindle elongation"/>
    <property type="evidence" value="ECO:0007669"/>
    <property type="project" value="TreeGrafter"/>
</dbReference>
<dbReference type="AlphaFoldDB" id="A0A6A1VPF2"/>
<name>A0A6A1VPF2_9ROSI</name>
<proteinExistence type="predicted"/>
<sequence length="475" mass="54522">MQQERDRLLAKVENLAANSDEYTQKMEEIHAQKLKALETQIVDLKKKQENQVQLLKQKQKSDEAAKRLQAEILCIRAQKVQLQHKIKQVAEQFRQWKTSREKELLQVLQRKTEEAAMATRRLKELLEARKPTARDPSVTYIGNTLIGQGNEKSLQRWLDHELEVVVNVHEVRFEYKKQSQVQAALAEELALLKQVDQFSSNEQSRQRGRMDIPVFLHSFVVQPLRLLSMSPNARIARIASVENMLSMSSNALVAMASQLSEAEGRERASIGRGRWNHLRSLGDAKTLLQHMFNATAEARCQLWEKNLEINEMKEQRKELVSLLRQSEAQRKELVKEQKARKLAVAIGLDSSVSGNSCTPLKHLADGMSGSLSPISLPAPKQLKFTPGIVNGSVREQATFLDPTLKMVPLGQLSMKKQAAVGQTGKLWRWKRSHHQWLLQFKWKWQKPWRLSELIKHSDETIMRSRPRPQALVDAM</sequence>
<gene>
    <name evidence="2" type="ORF">CJ030_MR5G017504</name>
</gene>
<dbReference type="OrthoDB" id="1710827at2759"/>
<dbReference type="PANTHER" id="PTHR47969">
    <property type="entry name" value="CHROMOSOME-ASSOCIATED KINESIN KIF4A-RELATED"/>
    <property type="match status" value="1"/>
</dbReference>
<dbReference type="Pfam" id="PF25764">
    <property type="entry name" value="KIF21A_4th"/>
    <property type="match status" value="1"/>
</dbReference>
<comment type="caution">
    <text evidence="2">The sequence shown here is derived from an EMBL/GenBank/DDBJ whole genome shotgun (WGS) entry which is preliminary data.</text>
</comment>